<dbReference type="EMBL" id="JABBVZ010000094">
    <property type="protein sequence ID" value="NMP24244.1"/>
    <property type="molecule type" value="Genomic_DNA"/>
</dbReference>
<feature type="transmembrane region" description="Helical" evidence="6">
    <location>
        <begin position="296"/>
        <end position="314"/>
    </location>
</feature>
<keyword evidence="4 6" id="KW-1133">Transmembrane helix</keyword>
<feature type="domain" description="Major facilitator superfamily (MFS) profile" evidence="7">
    <location>
        <begin position="202"/>
        <end position="390"/>
    </location>
</feature>
<dbReference type="GO" id="GO:0022857">
    <property type="term" value="F:transmembrane transporter activity"/>
    <property type="evidence" value="ECO:0007669"/>
    <property type="project" value="InterPro"/>
</dbReference>
<name>A0A7Y0Q5F4_9FIRM</name>
<reference evidence="8 9" key="1">
    <citation type="submission" date="2020-04" db="EMBL/GenBank/DDBJ databases">
        <authorList>
            <person name="Zhang R."/>
            <person name="Schippers A."/>
        </authorList>
    </citation>
    <scope>NUCLEOTIDE SEQUENCE [LARGE SCALE GENOMIC DNA]</scope>
    <source>
        <strain evidence="8 9">DSM 109850</strain>
    </source>
</reference>
<dbReference type="PROSITE" id="PS50850">
    <property type="entry name" value="MFS"/>
    <property type="match status" value="1"/>
</dbReference>
<feature type="transmembrane region" description="Helical" evidence="6">
    <location>
        <begin position="151"/>
        <end position="172"/>
    </location>
</feature>
<dbReference type="InterPro" id="IPR036259">
    <property type="entry name" value="MFS_trans_sf"/>
</dbReference>
<feature type="transmembrane region" description="Helical" evidence="6">
    <location>
        <begin position="326"/>
        <end position="351"/>
    </location>
</feature>
<evidence type="ECO:0000256" key="5">
    <source>
        <dbReference type="ARBA" id="ARBA00023136"/>
    </source>
</evidence>
<dbReference type="RefSeq" id="WP_169102179.1">
    <property type="nucleotide sequence ID" value="NZ_JABBVZ010000094.1"/>
</dbReference>
<evidence type="ECO:0000313" key="8">
    <source>
        <dbReference type="EMBL" id="NMP24244.1"/>
    </source>
</evidence>
<dbReference type="Pfam" id="PF07690">
    <property type="entry name" value="MFS_1"/>
    <property type="match status" value="1"/>
</dbReference>
<evidence type="ECO:0000256" key="4">
    <source>
        <dbReference type="ARBA" id="ARBA00022989"/>
    </source>
</evidence>
<dbReference type="InterPro" id="IPR011701">
    <property type="entry name" value="MFS"/>
</dbReference>
<sequence length="390" mass="42734">MATGIVSTFVPLYLIDALHASHQQIALLNSLPALTGLIASLLGALWIPRLTLFRTFSVATIFATRLTYLLLALVPLATPYAAGLVVDANALANFPQTLGNLGWQALIAKLIPSSMRESFFGRRNVLITIVGLAGTIVTGALLQFFNPHAKLPYQAVFVGAFLLGAIEVWYLARHREPVRSTDRPRPLEWSTFGDLWRHVPYRRYVLLAAFFNFGWQMSWPLFSIFQISTAHATGLWVGAFTMATQAAEVLTFAWWGMKARLHGGMKMLGIAGLGVSLVPILTVLSPNLWYLTGVNFFSGIFLSGVTLLLFTELLHASPPSDRSTAIAFYNVVLGVVAFVAPEVGIVLLRWIHMEDAMLISTLWRAAGSLFFLAPLIGTIRSRIGQFSASA</sequence>
<dbReference type="AlphaFoldDB" id="A0A7Y0Q5F4"/>
<accession>A0A7Y0Q5F4</accession>
<keyword evidence="3 6" id="KW-0812">Transmembrane</keyword>
<evidence type="ECO:0000256" key="3">
    <source>
        <dbReference type="ARBA" id="ARBA00022692"/>
    </source>
</evidence>
<dbReference type="PANTHER" id="PTHR23526">
    <property type="entry name" value="INTEGRAL MEMBRANE TRANSPORT PROTEIN-RELATED"/>
    <property type="match status" value="1"/>
</dbReference>
<feature type="transmembrane region" description="Helical" evidence="6">
    <location>
        <begin position="234"/>
        <end position="255"/>
    </location>
</feature>
<evidence type="ECO:0000259" key="7">
    <source>
        <dbReference type="PROSITE" id="PS50850"/>
    </source>
</evidence>
<evidence type="ECO:0000256" key="1">
    <source>
        <dbReference type="ARBA" id="ARBA00004651"/>
    </source>
</evidence>
<feature type="transmembrane region" description="Helical" evidence="6">
    <location>
        <begin position="357"/>
        <end position="377"/>
    </location>
</feature>
<proteinExistence type="predicted"/>
<organism evidence="8 9">
    <name type="scientific">Sulfobacillus harzensis</name>
    <dbReference type="NCBI Taxonomy" id="2729629"/>
    <lineage>
        <taxon>Bacteria</taxon>
        <taxon>Bacillati</taxon>
        <taxon>Bacillota</taxon>
        <taxon>Clostridia</taxon>
        <taxon>Eubacteriales</taxon>
        <taxon>Clostridiales Family XVII. Incertae Sedis</taxon>
        <taxon>Sulfobacillus</taxon>
    </lineage>
</organism>
<feature type="transmembrane region" description="Helical" evidence="6">
    <location>
        <begin position="204"/>
        <end position="222"/>
    </location>
</feature>
<protein>
    <submittedName>
        <fullName evidence="8">MFS transporter</fullName>
    </submittedName>
</protein>
<comment type="subcellular location">
    <subcellularLocation>
        <location evidence="1">Cell membrane</location>
        <topology evidence="1">Multi-pass membrane protein</topology>
    </subcellularLocation>
</comment>
<keyword evidence="2" id="KW-0813">Transport</keyword>
<dbReference type="GO" id="GO:0005886">
    <property type="term" value="C:plasma membrane"/>
    <property type="evidence" value="ECO:0007669"/>
    <property type="project" value="UniProtKB-SubCell"/>
</dbReference>
<dbReference type="InterPro" id="IPR052528">
    <property type="entry name" value="Sugar_transport-like"/>
</dbReference>
<evidence type="ECO:0000256" key="2">
    <source>
        <dbReference type="ARBA" id="ARBA00022448"/>
    </source>
</evidence>
<gene>
    <name evidence="8" type="ORF">HIJ39_18085</name>
</gene>
<comment type="caution">
    <text evidence="8">The sequence shown here is derived from an EMBL/GenBank/DDBJ whole genome shotgun (WGS) entry which is preliminary data.</text>
</comment>
<evidence type="ECO:0000256" key="6">
    <source>
        <dbReference type="SAM" id="Phobius"/>
    </source>
</evidence>
<feature type="transmembrane region" description="Helical" evidence="6">
    <location>
        <begin position="59"/>
        <end position="82"/>
    </location>
</feature>
<dbReference type="InterPro" id="IPR020846">
    <property type="entry name" value="MFS_dom"/>
</dbReference>
<feature type="transmembrane region" description="Helical" evidence="6">
    <location>
        <begin position="30"/>
        <end position="47"/>
    </location>
</feature>
<dbReference type="Proteomes" id="UP000533476">
    <property type="component" value="Unassembled WGS sequence"/>
</dbReference>
<dbReference type="Gene3D" id="1.20.1250.20">
    <property type="entry name" value="MFS general substrate transporter like domains"/>
    <property type="match status" value="1"/>
</dbReference>
<feature type="transmembrane region" description="Helical" evidence="6">
    <location>
        <begin position="124"/>
        <end position="145"/>
    </location>
</feature>
<keyword evidence="5 6" id="KW-0472">Membrane</keyword>
<dbReference type="PANTHER" id="PTHR23526:SF2">
    <property type="entry name" value="MAJOR FACILITATOR SUPERFAMILY (MFS) PROFILE DOMAIN-CONTAINING PROTEIN"/>
    <property type="match status" value="1"/>
</dbReference>
<keyword evidence="9" id="KW-1185">Reference proteome</keyword>
<evidence type="ECO:0000313" key="9">
    <source>
        <dbReference type="Proteomes" id="UP000533476"/>
    </source>
</evidence>
<dbReference type="SUPFAM" id="SSF103473">
    <property type="entry name" value="MFS general substrate transporter"/>
    <property type="match status" value="1"/>
</dbReference>
<feature type="transmembrane region" description="Helical" evidence="6">
    <location>
        <begin position="267"/>
        <end position="290"/>
    </location>
</feature>